<dbReference type="GO" id="GO:0030371">
    <property type="term" value="F:translation repressor activity"/>
    <property type="evidence" value="ECO:0007669"/>
    <property type="project" value="EnsemblMetazoa"/>
</dbReference>
<dbReference type="PANTHER" id="PTHR48032">
    <property type="entry name" value="RNA-BINDING PROTEIN MUSASHI HOMOLOG RBP6"/>
    <property type="match status" value="1"/>
</dbReference>
<keyword evidence="1" id="KW-0677">Repeat</keyword>
<dbReference type="SUPFAM" id="SSF54928">
    <property type="entry name" value="RNA-binding domain, RBD"/>
    <property type="match status" value="2"/>
</dbReference>
<name>B4JIA3_DROGR</name>
<keyword evidence="7" id="KW-1185">Reference proteome</keyword>
<feature type="region of interest" description="Disordered" evidence="4">
    <location>
        <begin position="370"/>
        <end position="391"/>
    </location>
</feature>
<protein>
    <submittedName>
        <fullName evidence="6">GH19059</fullName>
    </submittedName>
</protein>
<evidence type="ECO:0000313" key="7">
    <source>
        <dbReference type="Proteomes" id="UP000001070"/>
    </source>
</evidence>
<dbReference type="Proteomes" id="UP000001070">
    <property type="component" value="Unassembled WGS sequence"/>
</dbReference>
<organism evidence="7">
    <name type="scientific">Drosophila grimshawi</name>
    <name type="common">Hawaiian fruit fly</name>
    <name type="synonym">Idiomyia grimshawi</name>
    <dbReference type="NCBI Taxonomy" id="7222"/>
    <lineage>
        <taxon>Eukaryota</taxon>
        <taxon>Metazoa</taxon>
        <taxon>Ecdysozoa</taxon>
        <taxon>Arthropoda</taxon>
        <taxon>Hexapoda</taxon>
        <taxon>Insecta</taxon>
        <taxon>Pterygota</taxon>
        <taxon>Neoptera</taxon>
        <taxon>Endopterygota</taxon>
        <taxon>Diptera</taxon>
        <taxon>Brachycera</taxon>
        <taxon>Muscomorpha</taxon>
        <taxon>Ephydroidea</taxon>
        <taxon>Drosophilidae</taxon>
        <taxon>Drosophila</taxon>
        <taxon>Hawaiian Drosophila</taxon>
    </lineage>
</organism>
<reference evidence="6 7" key="1">
    <citation type="journal article" date="2007" name="Nature">
        <title>Evolution of genes and genomes on the Drosophila phylogeny.</title>
        <authorList>
            <consortium name="Drosophila 12 Genomes Consortium"/>
            <person name="Clark A.G."/>
            <person name="Eisen M.B."/>
            <person name="Smith D.R."/>
            <person name="Bergman C.M."/>
            <person name="Oliver B."/>
            <person name="Markow T.A."/>
            <person name="Kaufman T.C."/>
            <person name="Kellis M."/>
            <person name="Gelbart W."/>
            <person name="Iyer V.N."/>
            <person name="Pollard D.A."/>
            <person name="Sackton T.B."/>
            <person name="Larracuente A.M."/>
            <person name="Singh N.D."/>
            <person name="Abad J.P."/>
            <person name="Abt D.N."/>
            <person name="Adryan B."/>
            <person name="Aguade M."/>
            <person name="Akashi H."/>
            <person name="Anderson W.W."/>
            <person name="Aquadro C.F."/>
            <person name="Ardell D.H."/>
            <person name="Arguello R."/>
            <person name="Artieri C.G."/>
            <person name="Barbash D.A."/>
            <person name="Barker D."/>
            <person name="Barsanti P."/>
            <person name="Batterham P."/>
            <person name="Batzoglou S."/>
            <person name="Begun D."/>
            <person name="Bhutkar A."/>
            <person name="Blanco E."/>
            <person name="Bosak S.A."/>
            <person name="Bradley R.K."/>
            <person name="Brand A.D."/>
            <person name="Brent M.R."/>
            <person name="Brooks A.N."/>
            <person name="Brown R.H."/>
            <person name="Butlin R.K."/>
            <person name="Caggese C."/>
            <person name="Calvi B.R."/>
            <person name="Bernardo de Carvalho A."/>
            <person name="Caspi A."/>
            <person name="Castrezana S."/>
            <person name="Celniker S.E."/>
            <person name="Chang J.L."/>
            <person name="Chapple C."/>
            <person name="Chatterji S."/>
            <person name="Chinwalla A."/>
            <person name="Civetta A."/>
            <person name="Clifton S.W."/>
            <person name="Comeron J.M."/>
            <person name="Costello J.C."/>
            <person name="Coyne J.A."/>
            <person name="Daub J."/>
            <person name="David R.G."/>
            <person name="Delcher A.L."/>
            <person name="Delehaunty K."/>
            <person name="Do C.B."/>
            <person name="Ebling H."/>
            <person name="Edwards K."/>
            <person name="Eickbush T."/>
            <person name="Evans J.D."/>
            <person name="Filipski A."/>
            <person name="Findeiss S."/>
            <person name="Freyhult E."/>
            <person name="Fulton L."/>
            <person name="Fulton R."/>
            <person name="Garcia A.C."/>
            <person name="Gardiner A."/>
            <person name="Garfield D.A."/>
            <person name="Garvin B.E."/>
            <person name="Gibson G."/>
            <person name="Gilbert D."/>
            <person name="Gnerre S."/>
            <person name="Godfrey J."/>
            <person name="Good R."/>
            <person name="Gotea V."/>
            <person name="Gravely B."/>
            <person name="Greenberg A.J."/>
            <person name="Griffiths-Jones S."/>
            <person name="Gross S."/>
            <person name="Guigo R."/>
            <person name="Gustafson E.A."/>
            <person name="Haerty W."/>
            <person name="Hahn M.W."/>
            <person name="Halligan D.L."/>
            <person name="Halpern A.L."/>
            <person name="Halter G.M."/>
            <person name="Han M.V."/>
            <person name="Heger A."/>
            <person name="Hillier L."/>
            <person name="Hinrichs A.S."/>
            <person name="Holmes I."/>
            <person name="Hoskins R.A."/>
            <person name="Hubisz M.J."/>
            <person name="Hultmark D."/>
            <person name="Huntley M.A."/>
            <person name="Jaffe D.B."/>
            <person name="Jagadeeshan S."/>
            <person name="Jeck W.R."/>
            <person name="Johnson J."/>
            <person name="Jones C.D."/>
            <person name="Jordan W.C."/>
            <person name="Karpen G.H."/>
            <person name="Kataoka E."/>
            <person name="Keightley P.D."/>
            <person name="Kheradpour P."/>
            <person name="Kirkness E.F."/>
            <person name="Koerich L.B."/>
            <person name="Kristiansen K."/>
            <person name="Kudrna D."/>
            <person name="Kulathinal R.J."/>
            <person name="Kumar S."/>
            <person name="Kwok R."/>
            <person name="Lander E."/>
            <person name="Langley C.H."/>
            <person name="Lapoint R."/>
            <person name="Lazzaro B.P."/>
            <person name="Lee S.J."/>
            <person name="Levesque L."/>
            <person name="Li R."/>
            <person name="Lin C.F."/>
            <person name="Lin M.F."/>
            <person name="Lindblad-Toh K."/>
            <person name="Llopart A."/>
            <person name="Long M."/>
            <person name="Low L."/>
            <person name="Lozovsky E."/>
            <person name="Lu J."/>
            <person name="Luo M."/>
            <person name="Machado C.A."/>
            <person name="Makalowski W."/>
            <person name="Marzo M."/>
            <person name="Matsuda M."/>
            <person name="Matzkin L."/>
            <person name="McAllister B."/>
            <person name="McBride C.S."/>
            <person name="McKernan B."/>
            <person name="McKernan K."/>
            <person name="Mendez-Lago M."/>
            <person name="Minx P."/>
            <person name="Mollenhauer M.U."/>
            <person name="Montooth K."/>
            <person name="Mount S.M."/>
            <person name="Mu X."/>
            <person name="Myers E."/>
            <person name="Negre B."/>
            <person name="Newfeld S."/>
            <person name="Nielsen R."/>
            <person name="Noor M.A."/>
            <person name="O'Grady P."/>
            <person name="Pachter L."/>
            <person name="Papaceit M."/>
            <person name="Parisi M.J."/>
            <person name="Parisi M."/>
            <person name="Parts L."/>
            <person name="Pedersen J.S."/>
            <person name="Pesole G."/>
            <person name="Phillippy A.M."/>
            <person name="Ponting C.P."/>
            <person name="Pop M."/>
            <person name="Porcelli D."/>
            <person name="Powell J.R."/>
            <person name="Prohaska S."/>
            <person name="Pruitt K."/>
            <person name="Puig M."/>
            <person name="Quesneville H."/>
            <person name="Ram K.R."/>
            <person name="Rand D."/>
            <person name="Rasmussen M.D."/>
            <person name="Reed L.K."/>
            <person name="Reenan R."/>
            <person name="Reily A."/>
            <person name="Remington K.A."/>
            <person name="Rieger T.T."/>
            <person name="Ritchie M.G."/>
            <person name="Robin C."/>
            <person name="Rogers Y.H."/>
            <person name="Rohde C."/>
            <person name="Rozas J."/>
            <person name="Rubenfield M.J."/>
            <person name="Ruiz A."/>
            <person name="Russo S."/>
            <person name="Salzberg S.L."/>
            <person name="Sanchez-Gracia A."/>
            <person name="Saranga D.J."/>
            <person name="Sato H."/>
            <person name="Schaeffer S.W."/>
            <person name="Schatz M.C."/>
            <person name="Schlenke T."/>
            <person name="Schwartz R."/>
            <person name="Segarra C."/>
            <person name="Singh R.S."/>
            <person name="Sirot L."/>
            <person name="Sirota M."/>
            <person name="Sisneros N.B."/>
            <person name="Smith C.D."/>
            <person name="Smith T.F."/>
            <person name="Spieth J."/>
            <person name="Stage D.E."/>
            <person name="Stark A."/>
            <person name="Stephan W."/>
            <person name="Strausberg R.L."/>
            <person name="Strempel S."/>
            <person name="Sturgill D."/>
            <person name="Sutton G."/>
            <person name="Sutton G.G."/>
            <person name="Tao W."/>
            <person name="Teichmann S."/>
            <person name="Tobari Y.N."/>
            <person name="Tomimura Y."/>
            <person name="Tsolas J.M."/>
            <person name="Valente V.L."/>
            <person name="Venter E."/>
            <person name="Venter J.C."/>
            <person name="Vicario S."/>
            <person name="Vieira F.G."/>
            <person name="Vilella A.J."/>
            <person name="Villasante A."/>
            <person name="Walenz B."/>
            <person name="Wang J."/>
            <person name="Wasserman M."/>
            <person name="Watts T."/>
            <person name="Wilson D."/>
            <person name="Wilson R.K."/>
            <person name="Wing R.A."/>
            <person name="Wolfner M.F."/>
            <person name="Wong A."/>
            <person name="Wong G.K."/>
            <person name="Wu C.I."/>
            <person name="Wu G."/>
            <person name="Yamamoto D."/>
            <person name="Yang H.P."/>
            <person name="Yang S.P."/>
            <person name="Yorke J.A."/>
            <person name="Yoshida K."/>
            <person name="Zdobnov E."/>
            <person name="Zhang P."/>
            <person name="Zhang Y."/>
            <person name="Zimin A.V."/>
            <person name="Baldwin J."/>
            <person name="Abdouelleil A."/>
            <person name="Abdulkadir J."/>
            <person name="Abebe A."/>
            <person name="Abera B."/>
            <person name="Abreu J."/>
            <person name="Acer S.C."/>
            <person name="Aftuck L."/>
            <person name="Alexander A."/>
            <person name="An P."/>
            <person name="Anderson E."/>
            <person name="Anderson S."/>
            <person name="Arachi H."/>
            <person name="Azer M."/>
            <person name="Bachantsang P."/>
            <person name="Barry A."/>
            <person name="Bayul T."/>
            <person name="Berlin A."/>
            <person name="Bessette D."/>
            <person name="Bloom T."/>
            <person name="Blye J."/>
            <person name="Boguslavskiy L."/>
            <person name="Bonnet C."/>
            <person name="Boukhgalter B."/>
            <person name="Bourzgui I."/>
            <person name="Brown A."/>
            <person name="Cahill P."/>
            <person name="Channer S."/>
            <person name="Cheshatsang Y."/>
            <person name="Chuda L."/>
            <person name="Citroen M."/>
            <person name="Collymore A."/>
            <person name="Cooke P."/>
            <person name="Costello M."/>
            <person name="D'Aco K."/>
            <person name="Daza R."/>
            <person name="De Haan G."/>
            <person name="DeGray S."/>
            <person name="DeMaso C."/>
            <person name="Dhargay N."/>
            <person name="Dooley K."/>
            <person name="Dooley E."/>
            <person name="Doricent M."/>
            <person name="Dorje P."/>
            <person name="Dorjee K."/>
            <person name="Dupes A."/>
            <person name="Elong R."/>
            <person name="Falk J."/>
            <person name="Farina A."/>
            <person name="Faro S."/>
            <person name="Ferguson D."/>
            <person name="Fisher S."/>
            <person name="Foley C.D."/>
            <person name="Franke A."/>
            <person name="Friedrich D."/>
            <person name="Gadbois L."/>
            <person name="Gearin G."/>
            <person name="Gearin C.R."/>
            <person name="Giannoukos G."/>
            <person name="Goode T."/>
            <person name="Graham J."/>
            <person name="Grandbois E."/>
            <person name="Grewal S."/>
            <person name="Gyaltsen K."/>
            <person name="Hafez N."/>
            <person name="Hagos B."/>
            <person name="Hall J."/>
            <person name="Henson C."/>
            <person name="Hollinger A."/>
            <person name="Honan T."/>
            <person name="Huard M.D."/>
            <person name="Hughes L."/>
            <person name="Hurhula B."/>
            <person name="Husby M.E."/>
            <person name="Kamat A."/>
            <person name="Kanga B."/>
            <person name="Kashin S."/>
            <person name="Khazanovich D."/>
            <person name="Kisner P."/>
            <person name="Lance K."/>
            <person name="Lara M."/>
            <person name="Lee W."/>
            <person name="Lennon N."/>
            <person name="Letendre F."/>
            <person name="LeVine R."/>
            <person name="Lipovsky A."/>
            <person name="Liu X."/>
            <person name="Liu J."/>
            <person name="Liu S."/>
            <person name="Lokyitsang T."/>
            <person name="Lokyitsang Y."/>
            <person name="Lubonja R."/>
            <person name="Lui A."/>
            <person name="MacDonald P."/>
            <person name="Magnisalis V."/>
            <person name="Maru K."/>
            <person name="Matthews C."/>
            <person name="McCusker W."/>
            <person name="McDonough S."/>
            <person name="Mehta T."/>
            <person name="Meldrim J."/>
            <person name="Meneus L."/>
            <person name="Mihai O."/>
            <person name="Mihalev A."/>
            <person name="Mihova T."/>
            <person name="Mittelman R."/>
            <person name="Mlenga V."/>
            <person name="Montmayeur A."/>
            <person name="Mulrain L."/>
            <person name="Navidi A."/>
            <person name="Naylor J."/>
            <person name="Negash T."/>
            <person name="Nguyen T."/>
            <person name="Nguyen N."/>
            <person name="Nicol R."/>
            <person name="Norbu C."/>
            <person name="Norbu N."/>
            <person name="Novod N."/>
            <person name="O'Neill B."/>
            <person name="Osman S."/>
            <person name="Markiewicz E."/>
            <person name="Oyono O.L."/>
            <person name="Patti C."/>
            <person name="Phunkhang P."/>
            <person name="Pierre F."/>
            <person name="Priest M."/>
            <person name="Raghuraman S."/>
            <person name="Rege F."/>
            <person name="Reyes R."/>
            <person name="Rise C."/>
            <person name="Rogov P."/>
            <person name="Ross K."/>
            <person name="Ryan E."/>
            <person name="Settipalli S."/>
            <person name="Shea T."/>
            <person name="Sherpa N."/>
            <person name="Shi L."/>
            <person name="Shih D."/>
            <person name="Sparrow T."/>
            <person name="Spaulding J."/>
            <person name="Stalker J."/>
            <person name="Stange-Thomann N."/>
            <person name="Stavropoulos S."/>
            <person name="Stone C."/>
            <person name="Strader C."/>
            <person name="Tesfaye S."/>
            <person name="Thomson T."/>
            <person name="Thoulutsang Y."/>
            <person name="Thoulutsang D."/>
            <person name="Topham K."/>
            <person name="Topping I."/>
            <person name="Tsamla T."/>
            <person name="Vassiliev H."/>
            <person name="Vo A."/>
            <person name="Wangchuk T."/>
            <person name="Wangdi T."/>
            <person name="Weiand M."/>
            <person name="Wilkinson J."/>
            <person name="Wilson A."/>
            <person name="Yadav S."/>
            <person name="Young G."/>
            <person name="Yu Q."/>
            <person name="Zembek L."/>
            <person name="Zhong D."/>
            <person name="Zimmer A."/>
            <person name="Zwirko Z."/>
            <person name="Jaffe D.B."/>
            <person name="Alvarez P."/>
            <person name="Brockman W."/>
            <person name="Butler J."/>
            <person name="Chin C."/>
            <person name="Gnerre S."/>
            <person name="Grabherr M."/>
            <person name="Kleber M."/>
            <person name="Mauceli E."/>
            <person name="MacCallum I."/>
        </authorList>
    </citation>
    <scope>NUCLEOTIDE SEQUENCE [LARGE SCALE GENOMIC DNA]</scope>
    <source>
        <strain evidence="7">Tucson 15287-2541.00</strain>
    </source>
</reference>
<dbReference type="PhylomeDB" id="B4JIA3"/>
<feature type="domain" description="RRM" evidence="5">
    <location>
        <begin position="47"/>
        <end position="124"/>
    </location>
</feature>
<dbReference type="GO" id="GO:0005829">
    <property type="term" value="C:cytosol"/>
    <property type="evidence" value="ECO:0007669"/>
    <property type="project" value="EnsemblMetazoa"/>
</dbReference>
<evidence type="ECO:0000256" key="4">
    <source>
        <dbReference type="SAM" id="MobiDB-lite"/>
    </source>
</evidence>
<dbReference type="SMART" id="SM00360">
    <property type="entry name" value="RRM"/>
    <property type="match status" value="2"/>
</dbReference>
<dbReference type="AlphaFoldDB" id="B4JIA3"/>
<dbReference type="PANTHER" id="PTHR48032:SF6">
    <property type="entry name" value="RNA-BINDING (RRM_RBD_RNP MOTIFS) FAMILY PROTEIN"/>
    <property type="match status" value="1"/>
</dbReference>
<evidence type="ECO:0000256" key="1">
    <source>
        <dbReference type="ARBA" id="ARBA00022737"/>
    </source>
</evidence>
<dbReference type="GO" id="GO:0003730">
    <property type="term" value="F:mRNA 3'-UTR binding"/>
    <property type="evidence" value="ECO:0007669"/>
    <property type="project" value="EnsemblMetazoa"/>
</dbReference>
<keyword evidence="2 3" id="KW-0694">RNA-binding</keyword>
<evidence type="ECO:0000256" key="2">
    <source>
        <dbReference type="ARBA" id="ARBA00022884"/>
    </source>
</evidence>
<proteinExistence type="predicted"/>
<feature type="domain" description="RRM" evidence="5">
    <location>
        <begin position="141"/>
        <end position="218"/>
    </location>
</feature>
<dbReference type="OrthoDB" id="1875751at2759"/>
<dbReference type="FunCoup" id="B4JIA3">
    <property type="interactions" value="68"/>
</dbReference>
<dbReference type="InParanoid" id="B4JIA3"/>
<accession>B4JIA3</accession>
<dbReference type="HOGENOM" id="CLU_652613_0_0_1"/>
<dbReference type="KEGG" id="dgr:6563707"/>
<dbReference type="eggNOG" id="KOG0118">
    <property type="taxonomic scope" value="Eukaryota"/>
</dbReference>
<dbReference type="STRING" id="7222.B4JIA3"/>
<sequence>MVNNSNNNKPFCQEMRKMGGCFSGAAIVSSDLGQSGDIESENSEHLRRIFVGGLSLNTTAETMRHFFSQFGDVADAIVMRDPISNRSRCFGFVTFVEAASVENVQRTRPHIVDGKTVETKRAFPRHQFSKSMGHLSNIRTNKIFIGGLRDCHDETTLREYFAQFGNINSVKVLLDKETGRIRGFGFLEFEDIASAARALGQGKHLIGCKMVEVKKMFDTSKRLRLPIGGAACAGYGPPQPTTVDDPVYYLNYDPYQAQHSLPPSAFFNGWASYVAPYAPAPTMSHARQQPALNGYHPLGEFVHVATKFTRNHNSFVERSKNEVKPAQAKEANRQETAGKPIYDVKVESKCIVDVEKKWLAKDYKIFKPTGVHNSSVPPANHNDVSAPAYGV</sequence>
<dbReference type="Pfam" id="PF00076">
    <property type="entry name" value="RRM_1"/>
    <property type="match status" value="2"/>
</dbReference>
<dbReference type="GO" id="GO:0098687">
    <property type="term" value="C:chromosomal region"/>
    <property type="evidence" value="ECO:0007669"/>
    <property type="project" value="UniProtKB-ARBA"/>
</dbReference>
<dbReference type="GO" id="GO:1903502">
    <property type="term" value="C:translation repressor complex"/>
    <property type="evidence" value="ECO:0007669"/>
    <property type="project" value="EnsemblMetazoa"/>
</dbReference>
<gene>
    <name evidence="6" type="primary">Dgri\GH19059</name>
    <name evidence="6" type="ORF">Dgri_GH19059</name>
</gene>
<dbReference type="SMR" id="B4JIA3"/>
<evidence type="ECO:0000259" key="5">
    <source>
        <dbReference type="PROSITE" id="PS50102"/>
    </source>
</evidence>
<dbReference type="InterPro" id="IPR012677">
    <property type="entry name" value="Nucleotide-bd_a/b_plait_sf"/>
</dbReference>
<evidence type="ECO:0000313" key="6">
    <source>
        <dbReference type="EMBL" id="EDV92984.1"/>
    </source>
</evidence>
<dbReference type="PROSITE" id="PS50102">
    <property type="entry name" value="RRM"/>
    <property type="match status" value="2"/>
</dbReference>
<dbReference type="EMBL" id="CH916369">
    <property type="protein sequence ID" value="EDV92984.1"/>
    <property type="molecule type" value="Genomic_DNA"/>
</dbReference>
<dbReference type="InterPro" id="IPR035979">
    <property type="entry name" value="RBD_domain_sf"/>
</dbReference>
<dbReference type="Gene3D" id="3.30.70.330">
    <property type="match status" value="2"/>
</dbReference>
<dbReference type="FunFam" id="3.30.70.330:FF:000040">
    <property type="entry name" value="Heterogeneous nuclear ribonucleoprotein A2/B1"/>
    <property type="match status" value="1"/>
</dbReference>
<dbReference type="InterPro" id="IPR000504">
    <property type="entry name" value="RRM_dom"/>
</dbReference>
<dbReference type="GO" id="GO:0003727">
    <property type="term" value="F:single-stranded RNA binding"/>
    <property type="evidence" value="ECO:0007669"/>
    <property type="project" value="EnsemblMetazoa"/>
</dbReference>
<evidence type="ECO:0000256" key="3">
    <source>
        <dbReference type="PROSITE-ProRule" id="PRU00176"/>
    </source>
</evidence>